<dbReference type="Proteomes" id="UP000198510">
    <property type="component" value="Unassembled WGS sequence"/>
</dbReference>
<proteinExistence type="predicted"/>
<organism evidence="1 2">
    <name type="scientific">Catalinimonas alkaloidigena</name>
    <dbReference type="NCBI Taxonomy" id="1075417"/>
    <lineage>
        <taxon>Bacteria</taxon>
        <taxon>Pseudomonadati</taxon>
        <taxon>Bacteroidota</taxon>
        <taxon>Cytophagia</taxon>
        <taxon>Cytophagales</taxon>
        <taxon>Catalimonadaceae</taxon>
        <taxon>Catalinimonas</taxon>
    </lineage>
</organism>
<dbReference type="OrthoDB" id="1493182at2"/>
<dbReference type="RefSeq" id="WP_089680183.1">
    <property type="nucleotide sequence ID" value="NZ_FNFO01000002.1"/>
</dbReference>
<accession>A0A1G9B297</accession>
<dbReference type="InterPro" id="IPR027417">
    <property type="entry name" value="P-loop_NTPase"/>
</dbReference>
<protein>
    <recommendedName>
        <fullName evidence="3">Sulfotransferase domain-containing protein</fullName>
    </recommendedName>
</protein>
<dbReference type="EMBL" id="FNFO01000002">
    <property type="protein sequence ID" value="SDK33647.1"/>
    <property type="molecule type" value="Genomic_DNA"/>
</dbReference>
<evidence type="ECO:0000313" key="1">
    <source>
        <dbReference type="EMBL" id="SDK33647.1"/>
    </source>
</evidence>
<dbReference type="SUPFAM" id="SSF52540">
    <property type="entry name" value="P-loop containing nucleoside triphosphate hydrolases"/>
    <property type="match status" value="1"/>
</dbReference>
<keyword evidence="2" id="KW-1185">Reference proteome</keyword>
<dbReference type="AlphaFoldDB" id="A0A1G9B297"/>
<dbReference type="STRING" id="1075417.SAMN05421823_102488"/>
<gene>
    <name evidence="1" type="ORF">SAMN05421823_102488</name>
</gene>
<sequence>MTTIRKLYKAADSVVGYQKRANFLHTLRYRLGNYFVWSTREDRDKLMINHRKDICIEGYPRSANTYTVLLVEKYADRPLEIGHHLHLAAQLKRAIHYDIPAVLLIRKPQDAITSLLLRERAVSIENAIKWYIYFHKGLRIYKDRLIIWEFNELINDPASHLKMLQQRVKNFSIEVGEIDSEAIFQEIDQLDRITKEKEVSANEFNLINSRPGKGKKQKKEQLLAELKANPKYRAWLEECEELYQFFTTP</sequence>
<evidence type="ECO:0008006" key="3">
    <source>
        <dbReference type="Google" id="ProtNLM"/>
    </source>
</evidence>
<name>A0A1G9B297_9BACT</name>
<reference evidence="1 2" key="1">
    <citation type="submission" date="2016-10" db="EMBL/GenBank/DDBJ databases">
        <authorList>
            <person name="de Groot N.N."/>
        </authorList>
    </citation>
    <scope>NUCLEOTIDE SEQUENCE [LARGE SCALE GENOMIC DNA]</scope>
    <source>
        <strain evidence="1 2">DSM 25186</strain>
    </source>
</reference>
<evidence type="ECO:0000313" key="2">
    <source>
        <dbReference type="Proteomes" id="UP000198510"/>
    </source>
</evidence>